<keyword evidence="4" id="KW-1185">Reference proteome</keyword>
<dbReference type="InterPro" id="IPR016181">
    <property type="entry name" value="Acyl_CoA_acyltransferase"/>
</dbReference>
<dbReference type="EMBL" id="JABJXA010000087">
    <property type="protein sequence ID" value="MBB1260236.1"/>
    <property type="molecule type" value="Genomic_DNA"/>
</dbReference>
<evidence type="ECO:0000313" key="4">
    <source>
        <dbReference type="Proteomes" id="UP000320857"/>
    </source>
</evidence>
<dbReference type="PROSITE" id="PS51186">
    <property type="entry name" value="GNAT"/>
    <property type="match status" value="1"/>
</dbReference>
<reference evidence="5" key="2">
    <citation type="submission" date="2020-05" db="EMBL/GenBank/DDBJ databases">
        <title>Classification of alakaliphilic streptomycetes isolated from an alkaline soil next to Lonar Crater, India and a proposal for the recognition of Streptomyces alkaliterrae sp. nov.</title>
        <authorList>
            <person name="Golinska P."/>
        </authorList>
    </citation>
    <scope>NUCLEOTIDE SEQUENCE [LARGE SCALE GENOMIC DNA]</scope>
    <source>
        <strain evidence="5">OF8</strain>
    </source>
</reference>
<comment type="caution">
    <text evidence="3">The sequence shown here is derived from an EMBL/GenBank/DDBJ whole genome shotgun (WGS) entry which is preliminary data.</text>
</comment>
<dbReference type="Gene3D" id="3.40.630.30">
    <property type="match status" value="1"/>
</dbReference>
<sequence length="164" mass="17858">MAIRASVVPLDEVFRLRWEVLRPGLPAESARFAEDGSPGAFHIAAYGEDATGVAEVLGCGSFYPEPFPGEVRGEAPGEDSGAAYRIRGMASASRARGQGYGAAVLAAGEAEARRRGADVMWCNGRTEARAFYERHGYRTVGEEFQIEGVGPHYVFRREFRRELG</sequence>
<dbReference type="GO" id="GO:0016747">
    <property type="term" value="F:acyltransferase activity, transferring groups other than amino-acyl groups"/>
    <property type="evidence" value="ECO:0007669"/>
    <property type="project" value="InterPro"/>
</dbReference>
<feature type="domain" description="N-acetyltransferase" evidence="1">
    <location>
        <begin position="1"/>
        <end position="160"/>
    </location>
</feature>
<dbReference type="SUPFAM" id="SSF55729">
    <property type="entry name" value="Acyl-CoA N-acyltransferases (Nat)"/>
    <property type="match status" value="1"/>
</dbReference>
<evidence type="ECO:0000313" key="3">
    <source>
        <dbReference type="EMBL" id="MQS01894.1"/>
    </source>
</evidence>
<dbReference type="InterPro" id="IPR000182">
    <property type="entry name" value="GNAT_dom"/>
</dbReference>
<name>A0A5P0YNG3_9ACTN</name>
<evidence type="ECO:0000313" key="2">
    <source>
        <dbReference type="EMBL" id="MBB1260236.1"/>
    </source>
</evidence>
<gene>
    <name evidence="3" type="ORF">FNX44_008415</name>
    <name evidence="2" type="ORF">H3147_15545</name>
</gene>
<dbReference type="EMBL" id="VJYK02000062">
    <property type="protein sequence ID" value="MQS01894.1"/>
    <property type="molecule type" value="Genomic_DNA"/>
</dbReference>
<evidence type="ECO:0000313" key="5">
    <source>
        <dbReference type="Proteomes" id="UP000517765"/>
    </source>
</evidence>
<dbReference type="AlphaFoldDB" id="A0A5P0YNG3"/>
<dbReference type="Proteomes" id="UP000320857">
    <property type="component" value="Unassembled WGS sequence"/>
</dbReference>
<dbReference type="Proteomes" id="UP000517765">
    <property type="component" value="Unassembled WGS sequence"/>
</dbReference>
<dbReference type="Pfam" id="PF00583">
    <property type="entry name" value="Acetyltransf_1"/>
    <property type="match status" value="1"/>
</dbReference>
<organism evidence="3 4">
    <name type="scientific">Streptomyces alkaliterrae</name>
    <dbReference type="NCBI Taxonomy" id="2213162"/>
    <lineage>
        <taxon>Bacteria</taxon>
        <taxon>Bacillati</taxon>
        <taxon>Actinomycetota</taxon>
        <taxon>Actinomycetes</taxon>
        <taxon>Kitasatosporales</taxon>
        <taxon>Streptomycetaceae</taxon>
        <taxon>Streptomyces</taxon>
    </lineage>
</organism>
<evidence type="ECO:0000259" key="1">
    <source>
        <dbReference type="PROSITE" id="PS51186"/>
    </source>
</evidence>
<reference evidence="3 4" key="1">
    <citation type="submission" date="2019-10" db="EMBL/GenBank/DDBJ databases">
        <title>Streptomyces sp. nov., a novel actinobacterium isolated from alkaline environment.</title>
        <authorList>
            <person name="Golinska P."/>
        </authorList>
    </citation>
    <scope>NUCLEOTIDE SEQUENCE [LARGE SCALE GENOMIC DNA]</scope>
    <source>
        <strain evidence="3 4">OF1</strain>
    </source>
</reference>
<dbReference type="RefSeq" id="WP_143647363.1">
    <property type="nucleotide sequence ID" value="NZ_JABJXA010000087.1"/>
</dbReference>
<proteinExistence type="predicted"/>
<keyword evidence="3" id="KW-0808">Transferase</keyword>
<protein>
    <submittedName>
        <fullName evidence="3">GNAT family N-acetyltransferase</fullName>
    </submittedName>
</protein>
<dbReference type="OrthoDB" id="9796171at2"/>
<accession>A0A5P0YNG3</accession>
<dbReference type="CDD" id="cd04301">
    <property type="entry name" value="NAT_SF"/>
    <property type="match status" value="1"/>
</dbReference>
<reference evidence="2" key="3">
    <citation type="journal article" name="Syst. Appl. Microbiol.">
        <title>Streptomyces alkaliterrae sp. nov., isolated from an alkaline soil, and emended descriptions of Streptomyces alkaliphilus, Streptomyces calidiresistens and Streptomyces durbertensis.</title>
        <authorList>
            <person name="Swiecimska M."/>
            <person name="Golinska P."/>
            <person name="Nouioui I."/>
            <person name="Wypij M."/>
            <person name="Rai M."/>
            <person name="Sangal V."/>
            <person name="Goodfellow M."/>
        </authorList>
    </citation>
    <scope>NUCLEOTIDE SEQUENCE</scope>
    <source>
        <strain evidence="2">OF8</strain>
    </source>
</reference>